<proteinExistence type="predicted"/>
<dbReference type="AlphaFoldDB" id="A0A7I7NZQ3"/>
<organism evidence="1 2">
    <name type="scientific">Mycobacterium seoulense</name>
    <dbReference type="NCBI Taxonomy" id="386911"/>
    <lineage>
        <taxon>Bacteria</taxon>
        <taxon>Bacillati</taxon>
        <taxon>Actinomycetota</taxon>
        <taxon>Actinomycetes</taxon>
        <taxon>Mycobacteriales</taxon>
        <taxon>Mycobacteriaceae</taxon>
        <taxon>Mycobacterium</taxon>
    </lineage>
</organism>
<accession>A0A7I7NZQ3</accession>
<evidence type="ECO:0000313" key="1">
    <source>
        <dbReference type="EMBL" id="BBY02063.1"/>
    </source>
</evidence>
<sequence length="57" mass="6244">MTPRRPRALRCAASRLRGVAKPPVTVTDPPAGLHIERDVGVPTRDGTVLRLNVFREA</sequence>
<dbReference type="EMBL" id="AP022582">
    <property type="protein sequence ID" value="BBY02063.1"/>
    <property type="molecule type" value="Genomic_DNA"/>
</dbReference>
<keyword evidence="2" id="KW-1185">Reference proteome</keyword>
<protein>
    <submittedName>
        <fullName evidence="1">Uncharacterized protein</fullName>
    </submittedName>
</protein>
<name>A0A7I7NZQ3_9MYCO</name>
<reference evidence="1 2" key="1">
    <citation type="journal article" date="2019" name="Emerg. Microbes Infect.">
        <title>Comprehensive subspecies identification of 175 nontuberculous mycobacteria species based on 7547 genomic profiles.</title>
        <authorList>
            <person name="Matsumoto Y."/>
            <person name="Kinjo T."/>
            <person name="Motooka D."/>
            <person name="Nabeya D."/>
            <person name="Jung N."/>
            <person name="Uechi K."/>
            <person name="Horii T."/>
            <person name="Iida T."/>
            <person name="Fujita J."/>
            <person name="Nakamura S."/>
        </authorList>
    </citation>
    <scope>NUCLEOTIDE SEQUENCE [LARGE SCALE GENOMIC DNA]</scope>
    <source>
        <strain evidence="1 2">JCM 16018</strain>
    </source>
</reference>
<dbReference type="KEGG" id="mseo:MSEO_25620"/>
<dbReference type="Proteomes" id="UP000466632">
    <property type="component" value="Chromosome"/>
</dbReference>
<gene>
    <name evidence="1" type="ORF">MSEO_25620</name>
</gene>
<evidence type="ECO:0000313" key="2">
    <source>
        <dbReference type="Proteomes" id="UP000466632"/>
    </source>
</evidence>